<dbReference type="InterPro" id="IPR012677">
    <property type="entry name" value="Nucleotide-bd_a/b_plait_sf"/>
</dbReference>
<dbReference type="CDD" id="cd12231">
    <property type="entry name" value="RRM2_U2AF65"/>
    <property type="match status" value="1"/>
</dbReference>
<evidence type="ECO:0000256" key="6">
    <source>
        <dbReference type="ARBA" id="ARBA00023242"/>
    </source>
</evidence>
<dbReference type="NCBIfam" id="TIGR01642">
    <property type="entry name" value="U2AF_lg"/>
    <property type="match status" value="1"/>
</dbReference>
<sequence length="537" mass="59572">MNMMGPDGNLESSLVGDNHIRGGHGPDVAYYDEDPDRDHRSHHRSERRRDKDRRRDRSRSRSRDRRKRSRSRGRDDGYDRDRERRRERDRDRDGERRRSRSRDRERRKRSRSREHRSRKGSRSASPKRSSRRGTSVTPLHLRKRKLQNWDTPPAAFPGMTAQQVKATGHFPLPGQSARLASGLGALYGADLFGIRTDGMKLSQGAAGPIAQSASIARQARRLYVGNIPYGILEDALMDFFNQTMAQLNITTAAGNAVIAAQINHDKNYAFIEFRTSEEATAAMAFDGITFAGQSLKIRRPKDYQAPAGASGTPPPIHVPGVVSTNVPDSPNKIFVGGLPPFLNDEQVMELLKSFGELRAFNLVKDGTTGLSKGFAFCEYVDPAITDIACQGLNGMELGDKKLIVQRASVGASKMGMGILPPLLPTAVLTGAAGPIEPTTVLLLLNMVTAEELINDEDYQDILEDIRDECTKYGTIRNITIPRPVEGREVSGVGKIFVQFSNAEQSSAALRALAGRKFADRTVVAAYYDEQQYLTGEF</sequence>
<dbReference type="FunFam" id="3.30.70.330:FF:000097">
    <property type="entry name" value="U2 snRNP auxiliary factor large subunit"/>
    <property type="match status" value="1"/>
</dbReference>
<keyword evidence="5 8" id="KW-0508">mRNA splicing</keyword>
<dbReference type="GO" id="GO:0006397">
    <property type="term" value="P:mRNA processing"/>
    <property type="evidence" value="ECO:0007669"/>
    <property type="project" value="UniProtKB-KW"/>
</dbReference>
<dbReference type="FunCoup" id="A0A0L0H8R6">
    <property type="interactions" value="592"/>
</dbReference>
<dbReference type="CDD" id="cd12232">
    <property type="entry name" value="RRM3_U2AF65"/>
    <property type="match status" value="1"/>
</dbReference>
<feature type="compositionally biased region" description="Basic and acidic residues" evidence="9">
    <location>
        <begin position="72"/>
        <end position="96"/>
    </location>
</feature>
<dbReference type="SMART" id="SM00360">
    <property type="entry name" value="RRM"/>
    <property type="match status" value="3"/>
</dbReference>
<dbReference type="VEuPathDB" id="FungiDB:SPPG_07259"/>
<name>A0A0L0H8R6_SPIPD</name>
<dbReference type="CDD" id="cd12230">
    <property type="entry name" value="RRM1_U2AF65"/>
    <property type="match status" value="1"/>
</dbReference>
<evidence type="ECO:0000256" key="1">
    <source>
        <dbReference type="ARBA" id="ARBA00004123"/>
    </source>
</evidence>
<feature type="domain" description="RRM" evidence="10">
    <location>
        <begin position="220"/>
        <end position="302"/>
    </location>
</feature>
<evidence type="ECO:0000313" key="12">
    <source>
        <dbReference type="Proteomes" id="UP000053201"/>
    </source>
</evidence>
<dbReference type="OrthoDB" id="10266058at2759"/>
<dbReference type="PANTHER" id="PTHR23139">
    <property type="entry name" value="RNA-BINDING PROTEIN"/>
    <property type="match status" value="1"/>
</dbReference>
<keyword evidence="2 8" id="KW-0507">mRNA processing</keyword>
<feature type="region of interest" description="Disordered" evidence="9">
    <location>
        <begin position="1"/>
        <end position="149"/>
    </location>
</feature>
<dbReference type="STRING" id="645134.A0A0L0H8R6"/>
<comment type="similarity">
    <text evidence="8">Belongs to the splicing factor SR family.</text>
</comment>
<dbReference type="EMBL" id="KQ257464">
    <property type="protein sequence ID" value="KNC97329.1"/>
    <property type="molecule type" value="Genomic_DNA"/>
</dbReference>
<evidence type="ECO:0000256" key="5">
    <source>
        <dbReference type="ARBA" id="ARBA00023187"/>
    </source>
</evidence>
<comment type="function">
    <text evidence="8">Necessary for the splicing of pre-mRNA.</text>
</comment>
<dbReference type="GO" id="GO:0003723">
    <property type="term" value="F:RNA binding"/>
    <property type="evidence" value="ECO:0007669"/>
    <property type="project" value="UniProtKB-UniRule"/>
</dbReference>
<dbReference type="SUPFAM" id="SSF54928">
    <property type="entry name" value="RNA-binding domain, RBD"/>
    <property type="match status" value="2"/>
</dbReference>
<keyword evidence="3" id="KW-0677">Repeat</keyword>
<evidence type="ECO:0000256" key="4">
    <source>
        <dbReference type="ARBA" id="ARBA00022884"/>
    </source>
</evidence>
<dbReference type="FunFam" id="3.30.70.330:FF:000676">
    <property type="entry name" value="U2 snRNP auxiliary factor large subunit"/>
    <property type="match status" value="1"/>
</dbReference>
<proteinExistence type="inferred from homology"/>
<feature type="domain" description="RRM" evidence="10">
    <location>
        <begin position="331"/>
        <end position="409"/>
    </location>
</feature>
<keyword evidence="6 8" id="KW-0539">Nucleus</keyword>
<dbReference type="RefSeq" id="XP_016605369.1">
    <property type="nucleotide sequence ID" value="XM_016755421.1"/>
</dbReference>
<feature type="compositionally biased region" description="Basic residues" evidence="9">
    <location>
        <begin position="97"/>
        <end position="121"/>
    </location>
</feature>
<dbReference type="GeneID" id="27690485"/>
<gene>
    <name evidence="11" type="ORF">SPPG_07259</name>
</gene>
<dbReference type="InterPro" id="IPR003954">
    <property type="entry name" value="RRM_euk-type"/>
</dbReference>
<evidence type="ECO:0000256" key="9">
    <source>
        <dbReference type="SAM" id="MobiDB-lite"/>
    </source>
</evidence>
<feature type="compositionally biased region" description="Basic and acidic residues" evidence="9">
    <location>
        <begin position="47"/>
        <end position="61"/>
    </location>
</feature>
<keyword evidence="4 7" id="KW-0694">RNA-binding</keyword>
<dbReference type="Proteomes" id="UP000053201">
    <property type="component" value="Unassembled WGS sequence"/>
</dbReference>
<dbReference type="eggNOG" id="KOG0120">
    <property type="taxonomic scope" value="Eukaryota"/>
</dbReference>
<dbReference type="OMA" id="MTQWDIK"/>
<dbReference type="InterPro" id="IPR006529">
    <property type="entry name" value="U2AF_lg"/>
</dbReference>
<dbReference type="InterPro" id="IPR000504">
    <property type="entry name" value="RRM_dom"/>
</dbReference>
<dbReference type="GO" id="GO:0008380">
    <property type="term" value="P:RNA splicing"/>
    <property type="evidence" value="ECO:0007669"/>
    <property type="project" value="UniProtKB-KW"/>
</dbReference>
<evidence type="ECO:0000259" key="10">
    <source>
        <dbReference type="PROSITE" id="PS50102"/>
    </source>
</evidence>
<accession>A0A0L0H8R6</accession>
<dbReference type="PROSITE" id="PS50102">
    <property type="entry name" value="RRM"/>
    <property type="match status" value="3"/>
</dbReference>
<evidence type="ECO:0000256" key="8">
    <source>
        <dbReference type="RuleBase" id="RU364135"/>
    </source>
</evidence>
<dbReference type="AlphaFoldDB" id="A0A0L0H8R6"/>
<dbReference type="Gene3D" id="3.30.70.330">
    <property type="match status" value="3"/>
</dbReference>
<evidence type="ECO:0000256" key="7">
    <source>
        <dbReference type="PROSITE-ProRule" id="PRU00176"/>
    </source>
</evidence>
<dbReference type="InParanoid" id="A0A0L0H8R6"/>
<feature type="domain" description="RRM" evidence="10">
    <location>
        <begin position="439"/>
        <end position="529"/>
    </location>
</feature>
<organism evidence="11 12">
    <name type="scientific">Spizellomyces punctatus (strain DAOM BR117)</name>
    <dbReference type="NCBI Taxonomy" id="645134"/>
    <lineage>
        <taxon>Eukaryota</taxon>
        <taxon>Fungi</taxon>
        <taxon>Fungi incertae sedis</taxon>
        <taxon>Chytridiomycota</taxon>
        <taxon>Chytridiomycota incertae sedis</taxon>
        <taxon>Chytridiomycetes</taxon>
        <taxon>Spizellomycetales</taxon>
        <taxon>Spizellomycetaceae</taxon>
        <taxon>Spizellomyces</taxon>
    </lineage>
</organism>
<dbReference type="Pfam" id="PF00076">
    <property type="entry name" value="RRM_1"/>
    <property type="match status" value="3"/>
</dbReference>
<protein>
    <recommendedName>
        <fullName evidence="8">Splicing factor U2AF subunit</fullName>
    </recommendedName>
    <alternativeName>
        <fullName evidence="8">U2 snRNP auxiliary factor large subunit</fullName>
    </alternativeName>
</protein>
<keyword evidence="12" id="KW-1185">Reference proteome</keyword>
<dbReference type="GO" id="GO:0005634">
    <property type="term" value="C:nucleus"/>
    <property type="evidence" value="ECO:0007669"/>
    <property type="project" value="UniProtKB-SubCell"/>
</dbReference>
<reference evidence="11 12" key="1">
    <citation type="submission" date="2009-08" db="EMBL/GenBank/DDBJ databases">
        <title>The Genome Sequence of Spizellomyces punctatus strain DAOM BR117.</title>
        <authorList>
            <consortium name="The Broad Institute Genome Sequencing Platform"/>
            <person name="Russ C."/>
            <person name="Cuomo C."/>
            <person name="Shea T."/>
            <person name="Young S.K."/>
            <person name="Zeng Q."/>
            <person name="Koehrsen M."/>
            <person name="Haas B."/>
            <person name="Borodovsky M."/>
            <person name="Guigo R."/>
            <person name="Alvarado L."/>
            <person name="Berlin A."/>
            <person name="Bochicchio J."/>
            <person name="Borenstein D."/>
            <person name="Chapman S."/>
            <person name="Chen Z."/>
            <person name="Engels R."/>
            <person name="Freedman E."/>
            <person name="Gellesch M."/>
            <person name="Goldberg J."/>
            <person name="Griggs A."/>
            <person name="Gujja S."/>
            <person name="Heiman D."/>
            <person name="Hepburn T."/>
            <person name="Howarth C."/>
            <person name="Jen D."/>
            <person name="Larson L."/>
            <person name="Lewis B."/>
            <person name="Mehta T."/>
            <person name="Park D."/>
            <person name="Pearson M."/>
            <person name="Roberts A."/>
            <person name="Saif S."/>
            <person name="Shenoy N."/>
            <person name="Sisk P."/>
            <person name="Stolte C."/>
            <person name="Sykes S."/>
            <person name="Thomson T."/>
            <person name="Walk T."/>
            <person name="White J."/>
            <person name="Yandava C."/>
            <person name="Burger G."/>
            <person name="Gray M.W."/>
            <person name="Holland P.W.H."/>
            <person name="King N."/>
            <person name="Lang F.B.F."/>
            <person name="Roger A.J."/>
            <person name="Ruiz-Trillo I."/>
            <person name="Lander E."/>
            <person name="Nusbaum C."/>
        </authorList>
    </citation>
    <scope>NUCLEOTIDE SEQUENCE [LARGE SCALE GENOMIC DNA]</scope>
    <source>
        <strain evidence="11 12">DAOM BR117</strain>
    </source>
</reference>
<evidence type="ECO:0000256" key="2">
    <source>
        <dbReference type="ARBA" id="ARBA00022664"/>
    </source>
</evidence>
<dbReference type="SMART" id="SM00361">
    <property type="entry name" value="RRM_1"/>
    <property type="match status" value="2"/>
</dbReference>
<comment type="subcellular location">
    <subcellularLocation>
        <location evidence="1 8">Nucleus</location>
    </subcellularLocation>
</comment>
<feature type="compositionally biased region" description="Basic residues" evidence="9">
    <location>
        <begin position="62"/>
        <end position="71"/>
    </location>
</feature>
<evidence type="ECO:0000256" key="3">
    <source>
        <dbReference type="ARBA" id="ARBA00022737"/>
    </source>
</evidence>
<dbReference type="InterPro" id="IPR035979">
    <property type="entry name" value="RBD_domain_sf"/>
</dbReference>
<evidence type="ECO:0000313" key="11">
    <source>
        <dbReference type="EMBL" id="KNC97329.1"/>
    </source>
</evidence>